<dbReference type="Pfam" id="PF22062">
    <property type="entry name" value="OB_DPOA2"/>
    <property type="match status" value="1"/>
</dbReference>
<proteinExistence type="inferred from homology"/>
<dbReference type="Gene3D" id="3.60.21.60">
    <property type="match status" value="2"/>
</dbReference>
<feature type="domain" description="DNA polymerase alpha/delta/epsilon subunit B" evidence="8">
    <location>
        <begin position="330"/>
        <end position="577"/>
    </location>
</feature>
<keyword evidence="4 6" id="KW-0235">DNA replication</keyword>
<dbReference type="InterPro" id="IPR016722">
    <property type="entry name" value="DNA_pol_alpha_bsu"/>
</dbReference>
<evidence type="ECO:0000256" key="2">
    <source>
        <dbReference type="ARBA" id="ARBA00007299"/>
    </source>
</evidence>
<dbReference type="Pfam" id="PF04042">
    <property type="entry name" value="DNA_pol_E_B"/>
    <property type="match status" value="1"/>
</dbReference>
<dbReference type="AlphaFoldDB" id="A0A4P9ZGP7"/>
<dbReference type="Proteomes" id="UP000268321">
    <property type="component" value="Unassembled WGS sequence"/>
</dbReference>
<protein>
    <recommendedName>
        <fullName evidence="3 6">DNA polymerase alpha subunit B</fullName>
    </recommendedName>
</protein>
<dbReference type="PIRSF" id="PIRSF018300">
    <property type="entry name" value="DNA_pol_alph_2"/>
    <property type="match status" value="1"/>
</dbReference>
<feature type="region of interest" description="Disordered" evidence="7">
    <location>
        <begin position="98"/>
        <end position="126"/>
    </location>
</feature>
<evidence type="ECO:0000259" key="8">
    <source>
        <dbReference type="Pfam" id="PF04042"/>
    </source>
</evidence>
<feature type="compositionally biased region" description="Low complexity" evidence="7">
    <location>
        <begin position="117"/>
        <end position="126"/>
    </location>
</feature>
<feature type="domain" description="DNA polymerase alpha subunit B OB" evidence="9">
    <location>
        <begin position="193"/>
        <end position="303"/>
    </location>
</feature>
<evidence type="ECO:0000256" key="6">
    <source>
        <dbReference type="PIRNR" id="PIRNR018300"/>
    </source>
</evidence>
<dbReference type="GO" id="GO:0003677">
    <property type="term" value="F:DNA binding"/>
    <property type="evidence" value="ECO:0007669"/>
    <property type="project" value="InterPro"/>
</dbReference>
<name>A0A4P9ZGP7_9ASCO</name>
<evidence type="ECO:0000256" key="7">
    <source>
        <dbReference type="SAM" id="MobiDB-lite"/>
    </source>
</evidence>
<dbReference type="OrthoDB" id="336885at2759"/>
<evidence type="ECO:0000313" key="11">
    <source>
        <dbReference type="Proteomes" id="UP000268321"/>
    </source>
</evidence>
<comment type="subcellular location">
    <subcellularLocation>
        <location evidence="1 6">Nucleus</location>
    </subcellularLocation>
</comment>
<keyword evidence="11" id="KW-1185">Reference proteome</keyword>
<evidence type="ECO:0000256" key="3">
    <source>
        <dbReference type="ARBA" id="ARBA00018596"/>
    </source>
</evidence>
<gene>
    <name evidence="10" type="ORF">METBISCDRAFT_26063</name>
</gene>
<dbReference type="PANTHER" id="PTHR23061:SF12">
    <property type="entry name" value="DNA POLYMERASE ALPHA SUBUNIT B"/>
    <property type="match status" value="1"/>
</dbReference>
<dbReference type="EMBL" id="ML004434">
    <property type="protein sequence ID" value="RKP32113.1"/>
    <property type="molecule type" value="Genomic_DNA"/>
</dbReference>
<reference evidence="11" key="1">
    <citation type="journal article" date="2018" name="Nat. Microbiol.">
        <title>Leveraging single-cell genomics to expand the fungal tree of life.</title>
        <authorList>
            <person name="Ahrendt S.R."/>
            <person name="Quandt C.A."/>
            <person name="Ciobanu D."/>
            <person name="Clum A."/>
            <person name="Salamov A."/>
            <person name="Andreopoulos B."/>
            <person name="Cheng J.F."/>
            <person name="Woyke T."/>
            <person name="Pelin A."/>
            <person name="Henrissat B."/>
            <person name="Reynolds N.K."/>
            <person name="Benny G.L."/>
            <person name="Smith M.E."/>
            <person name="James T.Y."/>
            <person name="Grigoriev I.V."/>
        </authorList>
    </citation>
    <scope>NUCLEOTIDE SEQUENCE [LARGE SCALE GENOMIC DNA]</scope>
    <source>
        <strain evidence="11">Baker2002</strain>
    </source>
</reference>
<comment type="function">
    <text evidence="6">Accessory subunit of the DNA polymerase alpha complex (also known as the alpha DNA polymerase-primase complex) which plays an essential role in the initiation of DNA synthesis.</text>
</comment>
<dbReference type="InterPro" id="IPR007185">
    <property type="entry name" value="DNA_pol_a/d/e_bsu"/>
</dbReference>
<evidence type="ECO:0000256" key="4">
    <source>
        <dbReference type="ARBA" id="ARBA00022705"/>
    </source>
</evidence>
<sequence length="644" mass="70616">MPSEIDPRTRHWFHAKFGPLTDAVVAQLLLVKELFNLSNDDVYIQWESFVVTQGNGDMDLSATNIERFQRHLHSVLASSQTRRTPAVKKIRDLAGAKRKPDFDFSSPAGLSPHLKRSAPPSSEPWSSPLKLTAADVLLSPRAVVPADPDTIVESLNPAVEIAPLADSVRIFANFDPEKYRFRTMAMKLLESADVLDDLIDAASLQLLDLYKGTDTPLGNPCMSSQCDVVCCGRIVPDSPTYDAAPVLLNDKSLFLETSRFGGIGQRVPLDLSGAGAFSLFPGQIAAFKGRNPTGRTFLVHDVLLLLLLGAPVASLASLAEVLAPDRGTRVFVAAGPYCSLVSCDYSKLDALVTKLNETIKPHVAVLFGPFVDLTNSAVQLGNIDVPGLTPNQQPKTLEDVFRAVVTPILKKISPQIQLVLVPSLRDAASKHASYPQASMDRKKLGLPKNFKCFPNPSTFSVNEALFGVSNLDVFRDLKDVYRAGDNARGVSANRFERIANHVFEQRRFYPVFPGSVRTTADRTKDRSALYDGMMADEMADIDVGGSCLEVPYLGLSELGDSLPDVMVIPSELKYFAKVIRGVVVINPGQFVRPHRNASRTDGSYVILNIRGADRDAPDNVEQVPGSDMYYHNVYKRTRVDIYRS</sequence>
<evidence type="ECO:0000256" key="5">
    <source>
        <dbReference type="ARBA" id="ARBA00023242"/>
    </source>
</evidence>
<accession>A0A4P9ZGP7</accession>
<evidence type="ECO:0000259" key="9">
    <source>
        <dbReference type="Pfam" id="PF22062"/>
    </source>
</evidence>
<dbReference type="InterPro" id="IPR054300">
    <property type="entry name" value="OB_DPOA2"/>
</dbReference>
<keyword evidence="5 6" id="KW-0539">Nucleus</keyword>
<organism evidence="10 11">
    <name type="scientific">Metschnikowia bicuspidata</name>
    <dbReference type="NCBI Taxonomy" id="27322"/>
    <lineage>
        <taxon>Eukaryota</taxon>
        <taxon>Fungi</taxon>
        <taxon>Dikarya</taxon>
        <taxon>Ascomycota</taxon>
        <taxon>Saccharomycotina</taxon>
        <taxon>Pichiomycetes</taxon>
        <taxon>Metschnikowiaceae</taxon>
        <taxon>Metschnikowia</taxon>
    </lineage>
</organism>
<evidence type="ECO:0000313" key="10">
    <source>
        <dbReference type="EMBL" id="RKP32113.1"/>
    </source>
</evidence>
<dbReference type="GO" id="GO:0006270">
    <property type="term" value="P:DNA replication initiation"/>
    <property type="evidence" value="ECO:0007669"/>
    <property type="project" value="TreeGrafter"/>
</dbReference>
<comment type="similarity">
    <text evidence="2 6">Belongs to the DNA polymerase alpha subunit B family.</text>
</comment>
<dbReference type="GO" id="GO:0005658">
    <property type="term" value="C:alpha DNA polymerase:primase complex"/>
    <property type="evidence" value="ECO:0007669"/>
    <property type="project" value="TreeGrafter"/>
</dbReference>
<evidence type="ECO:0000256" key="1">
    <source>
        <dbReference type="ARBA" id="ARBA00004123"/>
    </source>
</evidence>
<dbReference type="PANTHER" id="PTHR23061">
    <property type="entry name" value="DNA POLYMERASE 2 ALPHA 70 KDA SUBUNIT"/>
    <property type="match status" value="1"/>
</dbReference>